<evidence type="ECO:0000256" key="1">
    <source>
        <dbReference type="ARBA" id="ARBA00004141"/>
    </source>
</evidence>
<comment type="caution">
    <text evidence="7">The sequence shown here is derived from an EMBL/GenBank/DDBJ whole genome shotgun (WGS) entry which is preliminary data.</text>
</comment>
<dbReference type="EMBL" id="JAODUO010000972">
    <property type="protein sequence ID" value="KAK2172313.1"/>
    <property type="molecule type" value="Genomic_DNA"/>
</dbReference>
<protein>
    <recommendedName>
        <fullName evidence="9">Solute carrier family 23 member 2</fullName>
    </recommendedName>
</protein>
<dbReference type="Proteomes" id="UP001209878">
    <property type="component" value="Unassembled WGS sequence"/>
</dbReference>
<gene>
    <name evidence="7" type="ORF">NP493_974g00051</name>
</gene>
<dbReference type="GO" id="GO:0016020">
    <property type="term" value="C:membrane"/>
    <property type="evidence" value="ECO:0007669"/>
    <property type="project" value="UniProtKB-SubCell"/>
</dbReference>
<keyword evidence="3 6" id="KW-0812">Transmembrane</keyword>
<dbReference type="GO" id="GO:0022857">
    <property type="term" value="F:transmembrane transporter activity"/>
    <property type="evidence" value="ECO:0007669"/>
    <property type="project" value="InterPro"/>
</dbReference>
<comment type="subcellular location">
    <subcellularLocation>
        <location evidence="1">Membrane</location>
        <topology evidence="1">Multi-pass membrane protein</topology>
    </subcellularLocation>
</comment>
<dbReference type="PANTHER" id="PTHR11119">
    <property type="entry name" value="XANTHINE-URACIL / VITAMIN C PERMEASE FAMILY MEMBER"/>
    <property type="match status" value="1"/>
</dbReference>
<keyword evidence="5 6" id="KW-0472">Membrane</keyword>
<accession>A0AAD9NKW4</accession>
<evidence type="ECO:0000313" key="7">
    <source>
        <dbReference type="EMBL" id="KAK2172313.1"/>
    </source>
</evidence>
<feature type="transmembrane region" description="Helical" evidence="6">
    <location>
        <begin position="134"/>
        <end position="153"/>
    </location>
</feature>
<evidence type="ECO:0008006" key="9">
    <source>
        <dbReference type="Google" id="ProtNLM"/>
    </source>
</evidence>
<name>A0AAD9NKW4_RIDPI</name>
<evidence type="ECO:0000256" key="4">
    <source>
        <dbReference type="ARBA" id="ARBA00022989"/>
    </source>
</evidence>
<keyword evidence="4 6" id="KW-1133">Transmembrane helix</keyword>
<evidence type="ECO:0000256" key="2">
    <source>
        <dbReference type="ARBA" id="ARBA00008821"/>
    </source>
</evidence>
<feature type="transmembrane region" description="Helical" evidence="6">
    <location>
        <begin position="31"/>
        <end position="49"/>
    </location>
</feature>
<comment type="similarity">
    <text evidence="2">Belongs to the nucleobase:cation symporter-2 (NCS2) (TC 2.A.40) family.</text>
</comment>
<evidence type="ECO:0000256" key="5">
    <source>
        <dbReference type="ARBA" id="ARBA00023136"/>
    </source>
</evidence>
<dbReference type="AlphaFoldDB" id="A0AAD9NKW4"/>
<feature type="transmembrane region" description="Helical" evidence="6">
    <location>
        <begin position="277"/>
        <end position="295"/>
    </location>
</feature>
<organism evidence="7 8">
    <name type="scientific">Ridgeia piscesae</name>
    <name type="common">Tubeworm</name>
    <dbReference type="NCBI Taxonomy" id="27915"/>
    <lineage>
        <taxon>Eukaryota</taxon>
        <taxon>Metazoa</taxon>
        <taxon>Spiralia</taxon>
        <taxon>Lophotrochozoa</taxon>
        <taxon>Annelida</taxon>
        <taxon>Polychaeta</taxon>
        <taxon>Sedentaria</taxon>
        <taxon>Canalipalpata</taxon>
        <taxon>Sabellida</taxon>
        <taxon>Siboglinidae</taxon>
        <taxon>Ridgeia</taxon>
    </lineage>
</organism>
<keyword evidence="8" id="KW-1185">Reference proteome</keyword>
<sequence>MRFIGPITIAPTIILMGMALSSVTAKLCAKQWWIAIMTTCLLGLFSQYMKKVRIPCAKSHPETKKKKYTGMFQVYAVMLAILVSIVVCAILTVSGALPSSPDEWGYEARTDTRLRSVEEARWFQMPYPGQFGQIRFNVAGIVGMLMAVIPSVLESIGDYHACARICGATPPPVHAINRGIFLEGIGCVLAGLWGTGVGLTSYSDNIAAIGITKIGSRRVTQVGAGLVVLMGMFGKFGALIGLIPAPVIGGLMLAVMGMISTIGISNLQVVDMNSSRNLFIVGVSLFTGIVVPPWVSAHPDSIELGKWFHTFTVLT</sequence>
<reference evidence="7" key="1">
    <citation type="journal article" date="2023" name="Mol. Biol. Evol.">
        <title>Third-Generation Sequencing Reveals the Adaptive Role of the Epigenome in Three Deep-Sea Polychaetes.</title>
        <authorList>
            <person name="Perez M."/>
            <person name="Aroh O."/>
            <person name="Sun Y."/>
            <person name="Lan Y."/>
            <person name="Juniper S.K."/>
            <person name="Young C.R."/>
            <person name="Angers B."/>
            <person name="Qian P.Y."/>
        </authorList>
    </citation>
    <scope>NUCLEOTIDE SEQUENCE</scope>
    <source>
        <strain evidence="7">R07B-5</strain>
    </source>
</reference>
<feature type="transmembrane region" description="Helical" evidence="6">
    <location>
        <begin position="70"/>
        <end position="97"/>
    </location>
</feature>
<feature type="transmembrane region" description="Helical" evidence="6">
    <location>
        <begin position="249"/>
        <end position="270"/>
    </location>
</feature>
<evidence type="ECO:0000256" key="6">
    <source>
        <dbReference type="SAM" id="Phobius"/>
    </source>
</evidence>
<dbReference type="InterPro" id="IPR006043">
    <property type="entry name" value="NCS2"/>
</dbReference>
<proteinExistence type="inferred from homology"/>
<feature type="transmembrane region" description="Helical" evidence="6">
    <location>
        <begin position="222"/>
        <end position="243"/>
    </location>
</feature>
<dbReference type="Pfam" id="PF00860">
    <property type="entry name" value="Xan_ur_permease"/>
    <property type="match status" value="1"/>
</dbReference>
<evidence type="ECO:0000256" key="3">
    <source>
        <dbReference type="ARBA" id="ARBA00022692"/>
    </source>
</evidence>
<evidence type="ECO:0000313" key="8">
    <source>
        <dbReference type="Proteomes" id="UP001209878"/>
    </source>
</evidence>